<reference evidence="3 4" key="1">
    <citation type="submission" date="2024-04" db="EMBL/GenBank/DDBJ databases">
        <authorList>
            <consortium name="Genoscope - CEA"/>
            <person name="William W."/>
        </authorList>
    </citation>
    <scope>NUCLEOTIDE SEQUENCE [LARGE SCALE GENOMIC DNA]</scope>
</reference>
<gene>
    <name evidence="3" type="ORF">GSLYS_00002357001</name>
</gene>
<feature type="non-terminal residue" evidence="3">
    <location>
        <position position="289"/>
    </location>
</feature>
<feature type="signal peptide" evidence="2">
    <location>
        <begin position="1"/>
        <end position="19"/>
    </location>
</feature>
<feature type="region of interest" description="Disordered" evidence="1">
    <location>
        <begin position="172"/>
        <end position="192"/>
    </location>
</feature>
<organism evidence="3 4">
    <name type="scientific">Lymnaea stagnalis</name>
    <name type="common">Great pond snail</name>
    <name type="synonym">Helix stagnalis</name>
    <dbReference type="NCBI Taxonomy" id="6523"/>
    <lineage>
        <taxon>Eukaryota</taxon>
        <taxon>Metazoa</taxon>
        <taxon>Spiralia</taxon>
        <taxon>Lophotrochozoa</taxon>
        <taxon>Mollusca</taxon>
        <taxon>Gastropoda</taxon>
        <taxon>Heterobranchia</taxon>
        <taxon>Euthyneura</taxon>
        <taxon>Panpulmonata</taxon>
        <taxon>Hygrophila</taxon>
        <taxon>Lymnaeoidea</taxon>
        <taxon>Lymnaeidae</taxon>
        <taxon>Lymnaea</taxon>
    </lineage>
</organism>
<accession>A0AAV2H3C8</accession>
<evidence type="ECO:0000313" key="3">
    <source>
        <dbReference type="EMBL" id="CAL1528187.1"/>
    </source>
</evidence>
<evidence type="ECO:0000256" key="1">
    <source>
        <dbReference type="SAM" id="MobiDB-lite"/>
    </source>
</evidence>
<dbReference type="EMBL" id="CAXITT010000028">
    <property type="protein sequence ID" value="CAL1528187.1"/>
    <property type="molecule type" value="Genomic_DNA"/>
</dbReference>
<name>A0AAV2H3C8_LYMST</name>
<feature type="region of interest" description="Disordered" evidence="1">
    <location>
        <begin position="33"/>
        <end position="72"/>
    </location>
</feature>
<dbReference type="Proteomes" id="UP001497497">
    <property type="component" value="Unassembled WGS sequence"/>
</dbReference>
<proteinExistence type="predicted"/>
<comment type="caution">
    <text evidence="3">The sequence shown here is derived from an EMBL/GenBank/DDBJ whole genome shotgun (WGS) entry which is preliminary data.</text>
</comment>
<dbReference type="AlphaFoldDB" id="A0AAV2H3C8"/>
<sequence>YVVIFIVLVLSIFNMEVKDENTPVLQAKVLNGDGDLRRTTPGQPLKPVNDERRLSSQRMKTTSPTKVTPSNSPYTYIRQLDSAERWIERTSVLTKQDHALNLHHASSILEEIVNSLPISNVSNSWINEEPVGKDDTIPQHNQDSQISVSNSFVEIDELANLLSDLALSASFSTNPHAENPVPKKPGSKSVSTLKDSALMKKVDAIDDESKENLSLRNPAVDRHSKSHLSCASLTAKNIDSDLKVAKDVEREQLEKQPESKDQVIVKQGNPSDPLHSCSQIPRQSRHDNQ</sequence>
<keyword evidence="4" id="KW-1185">Reference proteome</keyword>
<protein>
    <submittedName>
        <fullName evidence="3">Uncharacterized protein</fullName>
    </submittedName>
</protein>
<keyword evidence="2" id="KW-0732">Signal</keyword>
<feature type="chain" id="PRO_5043315207" evidence="2">
    <location>
        <begin position="20"/>
        <end position="289"/>
    </location>
</feature>
<feature type="non-terminal residue" evidence="3">
    <location>
        <position position="1"/>
    </location>
</feature>
<evidence type="ECO:0000313" key="4">
    <source>
        <dbReference type="Proteomes" id="UP001497497"/>
    </source>
</evidence>
<evidence type="ECO:0000256" key="2">
    <source>
        <dbReference type="SAM" id="SignalP"/>
    </source>
</evidence>
<feature type="region of interest" description="Disordered" evidence="1">
    <location>
        <begin position="251"/>
        <end position="289"/>
    </location>
</feature>
<feature type="compositionally biased region" description="Basic and acidic residues" evidence="1">
    <location>
        <begin position="251"/>
        <end position="263"/>
    </location>
</feature>
<feature type="compositionally biased region" description="Polar residues" evidence="1">
    <location>
        <begin position="56"/>
        <end position="72"/>
    </location>
</feature>